<proteinExistence type="predicted"/>
<accession>A0AA38ULJ7</accession>
<comment type="caution">
    <text evidence="1">The sequence shown here is derived from an EMBL/GenBank/DDBJ whole genome shotgun (WGS) entry which is preliminary data.</text>
</comment>
<protein>
    <recommendedName>
        <fullName evidence="3">Winged helix-turn helix domain-containing protein</fullName>
    </recommendedName>
</protein>
<dbReference type="SUPFAM" id="SSF46689">
    <property type="entry name" value="Homeodomain-like"/>
    <property type="match status" value="1"/>
</dbReference>
<evidence type="ECO:0008006" key="3">
    <source>
        <dbReference type="Google" id="ProtNLM"/>
    </source>
</evidence>
<dbReference type="Proteomes" id="UP001163850">
    <property type="component" value="Unassembled WGS sequence"/>
</dbReference>
<dbReference type="AlphaFoldDB" id="A0AA38ULJ7"/>
<evidence type="ECO:0000313" key="1">
    <source>
        <dbReference type="EMBL" id="KAJ3978475.1"/>
    </source>
</evidence>
<dbReference type="InterPro" id="IPR009057">
    <property type="entry name" value="Homeodomain-like_sf"/>
</dbReference>
<reference evidence="1" key="1">
    <citation type="submission" date="2022-08" db="EMBL/GenBank/DDBJ databases">
        <authorList>
            <consortium name="DOE Joint Genome Institute"/>
            <person name="Min B."/>
            <person name="Riley R."/>
            <person name="Sierra-Patev S."/>
            <person name="Naranjo-Ortiz M."/>
            <person name="Looney B."/>
            <person name="Konkel Z."/>
            <person name="Slot J.C."/>
            <person name="Sakamoto Y."/>
            <person name="Steenwyk J.L."/>
            <person name="Rokas A."/>
            <person name="Carro J."/>
            <person name="Camarero S."/>
            <person name="Ferreira P."/>
            <person name="Molpeceres G."/>
            <person name="Ruiz-Duenas F.J."/>
            <person name="Serrano A."/>
            <person name="Henrissat B."/>
            <person name="Drula E."/>
            <person name="Hughes K.W."/>
            <person name="Mata J.L."/>
            <person name="Ishikawa N.K."/>
            <person name="Vargas-Isla R."/>
            <person name="Ushijima S."/>
            <person name="Smith C.A."/>
            <person name="Ahrendt S."/>
            <person name="Andreopoulos W."/>
            <person name="He G."/>
            <person name="Labutti K."/>
            <person name="Lipzen A."/>
            <person name="Ng V."/>
            <person name="Sandor L."/>
            <person name="Barry K."/>
            <person name="Martinez A.T."/>
            <person name="Xiao Y."/>
            <person name="Gibbons J.G."/>
            <person name="Terashima K."/>
            <person name="Hibbett D.S."/>
            <person name="Grigoriev I.V."/>
        </authorList>
    </citation>
    <scope>NUCLEOTIDE SEQUENCE</scope>
    <source>
        <strain evidence="1">TFB7829</strain>
    </source>
</reference>
<evidence type="ECO:0000313" key="2">
    <source>
        <dbReference type="Proteomes" id="UP001163850"/>
    </source>
</evidence>
<sequence length="191" mass="22107">MPRKPKIIPIQRHYSSDLKCRVIHQRFTLGKTSAAIAVDLDMPWRVVQRVLQTWKDIGDICRERRGKGKRQALGRNHCKPLVGLLEHSPDIYLDELQLELSVQHGLNVSLSTIYRNLTRLGYSSKKLSKQAAERLQHKVTTFIMQIKDEPYDRLVCADESAVNIHTTYRQNGWSPKGMRSHKTAHFVRGKR</sequence>
<name>A0AA38ULJ7_9AGAR</name>
<organism evidence="1 2">
    <name type="scientific">Lentinula detonsa</name>
    <dbReference type="NCBI Taxonomy" id="2804962"/>
    <lineage>
        <taxon>Eukaryota</taxon>
        <taxon>Fungi</taxon>
        <taxon>Dikarya</taxon>
        <taxon>Basidiomycota</taxon>
        <taxon>Agaricomycotina</taxon>
        <taxon>Agaricomycetes</taxon>
        <taxon>Agaricomycetidae</taxon>
        <taxon>Agaricales</taxon>
        <taxon>Marasmiineae</taxon>
        <taxon>Omphalotaceae</taxon>
        <taxon>Lentinula</taxon>
    </lineage>
</organism>
<dbReference type="EMBL" id="MU803133">
    <property type="protein sequence ID" value="KAJ3978475.1"/>
    <property type="molecule type" value="Genomic_DNA"/>
</dbReference>
<gene>
    <name evidence="1" type="ORF">F5890DRAFT_1469830</name>
</gene>